<comment type="caution">
    <text evidence="3">The sequence shown here is derived from an EMBL/GenBank/DDBJ whole genome shotgun (WGS) entry which is preliminary data.</text>
</comment>
<dbReference type="EMBL" id="SLWM01000006">
    <property type="protein sequence ID" value="TCO22923.1"/>
    <property type="molecule type" value="Genomic_DNA"/>
</dbReference>
<feature type="transmembrane region" description="Helical" evidence="2">
    <location>
        <begin position="55"/>
        <end position="74"/>
    </location>
</feature>
<keyword evidence="2" id="KW-1133">Transmembrane helix</keyword>
<keyword evidence="2" id="KW-0472">Membrane</keyword>
<keyword evidence="2" id="KW-0812">Transmembrane</keyword>
<evidence type="ECO:0000313" key="4">
    <source>
        <dbReference type="Proteomes" id="UP000295818"/>
    </source>
</evidence>
<evidence type="ECO:0008006" key="5">
    <source>
        <dbReference type="Google" id="ProtNLM"/>
    </source>
</evidence>
<dbReference type="RefSeq" id="WP_132189622.1">
    <property type="nucleotide sequence ID" value="NZ_SLWM01000006.1"/>
</dbReference>
<dbReference type="Gene3D" id="1.25.40.10">
    <property type="entry name" value="Tetratricopeptide repeat domain"/>
    <property type="match status" value="1"/>
</dbReference>
<dbReference type="SUPFAM" id="SSF48452">
    <property type="entry name" value="TPR-like"/>
    <property type="match status" value="1"/>
</dbReference>
<accession>A0ABY2BKC5</accession>
<gene>
    <name evidence="3" type="ORF">EV644_106231</name>
</gene>
<protein>
    <recommendedName>
        <fullName evidence="5">Tetratricopeptide repeat protein</fullName>
    </recommendedName>
</protein>
<organism evidence="3 4">
    <name type="scientific">Kribbella orskensis</name>
    <dbReference type="NCBI Taxonomy" id="2512216"/>
    <lineage>
        <taxon>Bacteria</taxon>
        <taxon>Bacillati</taxon>
        <taxon>Actinomycetota</taxon>
        <taxon>Actinomycetes</taxon>
        <taxon>Propionibacteriales</taxon>
        <taxon>Kribbellaceae</taxon>
        <taxon>Kribbella</taxon>
    </lineage>
</organism>
<evidence type="ECO:0000256" key="1">
    <source>
        <dbReference type="SAM" id="MobiDB-lite"/>
    </source>
</evidence>
<keyword evidence="4" id="KW-1185">Reference proteome</keyword>
<sequence length="441" mass="48582">MTPPADEKADEQPPEKPAKQERRRGDFFGISALASALLSGLAGDKLSQSLDSGGWVSVVGFSLTILFALIWAIYNAPVGLRRFRRWRAGTPHEPGELRTAAEEAEQWSISLGSDAGGMAAAEWFQQHEPRLRELLSDEKPRDENADDIARICDALEGWYLRRREPALLLELSEFLSAVADGCGRRDLAELAAARAATAYRLMGELEAASTRLGISDNVAPARRGHSRTAAALTTRRQVERALLHLARAEQAPAGNDRDEAVLNARDRLDDARLSRPGPDFAGEIAIHINLAIVHLYQQDPESALDQLRPAAAQASSAGDASGLAHALELTGVAAWMQRNPQEAKKWWQQAEHLYSEIDEREGQARCLQHLGSAEVVAGRLDNARAILEQSATLRDADSSHPLLTKYLKATRHPTDPQPAFPEDSPRHTPSWLHHLLKRWRS</sequence>
<reference evidence="3 4" key="1">
    <citation type="journal article" date="2015" name="Stand. Genomic Sci.">
        <title>Genomic Encyclopedia of Bacterial and Archaeal Type Strains, Phase III: the genomes of soil and plant-associated and newly described type strains.</title>
        <authorList>
            <person name="Whitman W.B."/>
            <person name="Woyke T."/>
            <person name="Klenk H.P."/>
            <person name="Zhou Y."/>
            <person name="Lilburn T.G."/>
            <person name="Beck B.J."/>
            <person name="De Vos P."/>
            <person name="Vandamme P."/>
            <person name="Eisen J.A."/>
            <person name="Garrity G."/>
            <person name="Hugenholtz P."/>
            <person name="Kyrpides N.C."/>
        </authorList>
    </citation>
    <scope>NUCLEOTIDE SEQUENCE [LARGE SCALE GENOMIC DNA]</scope>
    <source>
        <strain evidence="3 4">VKM Ac-2538</strain>
    </source>
</reference>
<evidence type="ECO:0000256" key="2">
    <source>
        <dbReference type="SAM" id="Phobius"/>
    </source>
</evidence>
<dbReference type="InterPro" id="IPR011990">
    <property type="entry name" value="TPR-like_helical_dom_sf"/>
</dbReference>
<dbReference type="Proteomes" id="UP000295818">
    <property type="component" value="Unassembled WGS sequence"/>
</dbReference>
<name>A0ABY2BKC5_9ACTN</name>
<evidence type="ECO:0000313" key="3">
    <source>
        <dbReference type="EMBL" id="TCO22923.1"/>
    </source>
</evidence>
<proteinExistence type="predicted"/>
<feature type="region of interest" description="Disordered" evidence="1">
    <location>
        <begin position="1"/>
        <end position="23"/>
    </location>
</feature>